<feature type="chain" id="PRO_5001702689" evidence="1">
    <location>
        <begin position="20"/>
        <end position="254"/>
    </location>
</feature>
<dbReference type="RefSeq" id="XP_013424292.1">
    <property type="nucleotide sequence ID" value="XM_013568838.1"/>
</dbReference>
<dbReference type="InterPro" id="IPR036291">
    <property type="entry name" value="NAD(P)-bd_dom_sf"/>
</dbReference>
<dbReference type="STRING" id="1043004.A0A074WAU6"/>
<dbReference type="InterPro" id="IPR051606">
    <property type="entry name" value="Polyketide_Oxido-like"/>
</dbReference>
<proteinExistence type="predicted"/>
<organism evidence="3 4">
    <name type="scientific">Aureobasidium namibiae CBS 147.97</name>
    <dbReference type="NCBI Taxonomy" id="1043004"/>
    <lineage>
        <taxon>Eukaryota</taxon>
        <taxon>Fungi</taxon>
        <taxon>Dikarya</taxon>
        <taxon>Ascomycota</taxon>
        <taxon>Pezizomycotina</taxon>
        <taxon>Dothideomycetes</taxon>
        <taxon>Dothideomycetidae</taxon>
        <taxon>Dothideales</taxon>
        <taxon>Saccotheciaceae</taxon>
        <taxon>Aureobasidium</taxon>
    </lineage>
</organism>
<dbReference type="HOGENOM" id="CLU_066059_0_0_1"/>
<reference evidence="3 4" key="1">
    <citation type="journal article" date="2014" name="BMC Genomics">
        <title>Genome sequencing of four Aureobasidium pullulans varieties: biotechnological potential, stress tolerance, and description of new species.</title>
        <authorList>
            <person name="Gostin Ar C."/>
            <person name="Ohm R.A."/>
            <person name="Kogej T."/>
            <person name="Sonjak S."/>
            <person name="Turk M."/>
            <person name="Zajc J."/>
            <person name="Zalar P."/>
            <person name="Grube M."/>
            <person name="Sun H."/>
            <person name="Han J."/>
            <person name="Sharma A."/>
            <person name="Chiniquy J."/>
            <person name="Ngan C.Y."/>
            <person name="Lipzen A."/>
            <person name="Barry K."/>
            <person name="Grigoriev I.V."/>
            <person name="Gunde-Cimerman N."/>
        </authorList>
    </citation>
    <scope>NUCLEOTIDE SEQUENCE [LARGE SCALE GENOMIC DNA]</scope>
    <source>
        <strain evidence="3 4">CBS 147.97</strain>
    </source>
</reference>
<keyword evidence="4" id="KW-1185">Reference proteome</keyword>
<dbReference type="AlphaFoldDB" id="A0A074WAU6"/>
<dbReference type="GeneID" id="25411901"/>
<name>A0A074WAU6_9PEZI</name>
<dbReference type="OrthoDB" id="10254221at2759"/>
<dbReference type="Pfam" id="PF13460">
    <property type="entry name" value="NAD_binding_10"/>
    <property type="match status" value="1"/>
</dbReference>
<evidence type="ECO:0000259" key="2">
    <source>
        <dbReference type="Pfam" id="PF13460"/>
    </source>
</evidence>
<dbReference type="InterPro" id="IPR016040">
    <property type="entry name" value="NAD(P)-bd_dom"/>
</dbReference>
<dbReference type="GO" id="GO:0016646">
    <property type="term" value="F:oxidoreductase activity, acting on the CH-NH group of donors, NAD or NADP as acceptor"/>
    <property type="evidence" value="ECO:0007669"/>
    <property type="project" value="TreeGrafter"/>
</dbReference>
<dbReference type="PANTHER" id="PTHR43355">
    <property type="entry name" value="FLAVIN REDUCTASE (NADPH)"/>
    <property type="match status" value="1"/>
</dbReference>
<evidence type="ECO:0000313" key="3">
    <source>
        <dbReference type="EMBL" id="KEQ70068.1"/>
    </source>
</evidence>
<sequence length="254" mass="27706">MKVLLIGATGNLGVRLVAALLTHGHVVVAYVRSANKLESLLPTSIYSQITVVEGNAKDSSLISRAILEHNCEAVVNSAGLAAMAPWKRNDLPEIFSAVLKGVQKAGVQRNEPLRAWFLGGLGVLQFPGTDTMLSNYVPIFLEHRQNIKLLRALPPRSVEWSLLCPSTMTAENLQVSVPAKSIHNKLTANSTSPPLWQDSWLKHIPFLGKLILAAMNAPRYDTTLEQNADFIASDLTDRESRWIGVPVGVIDATK</sequence>
<feature type="signal peptide" evidence="1">
    <location>
        <begin position="1"/>
        <end position="19"/>
    </location>
</feature>
<feature type="domain" description="NAD(P)-binding" evidence="2">
    <location>
        <begin position="7"/>
        <end position="174"/>
    </location>
</feature>
<dbReference type="Proteomes" id="UP000027730">
    <property type="component" value="Unassembled WGS sequence"/>
</dbReference>
<dbReference type="SUPFAM" id="SSF51735">
    <property type="entry name" value="NAD(P)-binding Rossmann-fold domains"/>
    <property type="match status" value="1"/>
</dbReference>
<accession>A0A074WAU6</accession>
<dbReference type="Gene3D" id="3.40.50.720">
    <property type="entry name" value="NAD(P)-binding Rossmann-like Domain"/>
    <property type="match status" value="1"/>
</dbReference>
<keyword evidence="1" id="KW-0732">Signal</keyword>
<evidence type="ECO:0000313" key="4">
    <source>
        <dbReference type="Proteomes" id="UP000027730"/>
    </source>
</evidence>
<evidence type="ECO:0000256" key="1">
    <source>
        <dbReference type="SAM" id="SignalP"/>
    </source>
</evidence>
<dbReference type="EMBL" id="KL584718">
    <property type="protein sequence ID" value="KEQ70068.1"/>
    <property type="molecule type" value="Genomic_DNA"/>
</dbReference>
<dbReference type="PANTHER" id="PTHR43355:SF7">
    <property type="entry name" value="NAD(P)-BINDING DOMAIN-CONTAINING PROTEIN"/>
    <property type="match status" value="1"/>
</dbReference>
<protein>
    <submittedName>
        <fullName evidence="3">NAD(P)-binding protein</fullName>
    </submittedName>
</protein>
<gene>
    <name evidence="3" type="ORF">M436DRAFT_54108</name>
</gene>